<evidence type="ECO:0000313" key="1">
    <source>
        <dbReference type="EMBL" id="CAJ1389894.1"/>
    </source>
</evidence>
<dbReference type="EMBL" id="CAUJNA010001968">
    <property type="protein sequence ID" value="CAJ1389894.1"/>
    <property type="molecule type" value="Genomic_DNA"/>
</dbReference>
<protein>
    <submittedName>
        <fullName evidence="1">Uncharacterized protein</fullName>
    </submittedName>
</protein>
<keyword evidence="2" id="KW-1185">Reference proteome</keyword>
<gene>
    <name evidence="1" type="ORF">EVOR1521_LOCUS15425</name>
</gene>
<dbReference type="Proteomes" id="UP001178507">
    <property type="component" value="Unassembled WGS sequence"/>
</dbReference>
<sequence>MRPCDAFLPCQPYLLMSQVRGLQNKSCLCWSQRSPKSAVLTVALVASFHSRKRKWKEPDSPIEATLPEEVDPLAPDAGSAATRIFVAHNLNQNLKALRLPSDLAFTVDGATLKNGESLQIQMVYANCGSPVVSLLDATPLQTTEPPLPPKDVASRDTPKEDALLATLLEPDKRARHRPTAPPLLDLHSGARLVDNLLATTEKFGMTLPELQLRFAVFAGDGLLEGPFNTCQPGCGNLLARRLSLEQRSSLCEWGSLDWFHACEKSGAHSDAQEKSKSKNLFQNLPVLHSGAIFCQTEAIENTRRKAKNPSKICGLKTADAKEARQFGRDLLDAPMLIFCSFHYEHRRQNLLAVAAHGQSSAMPNNVKFTLAVEALLAMSEDRVTFAALQNAVVVLEPAGVFPDCRQHGQVGRALLPAVHHAVQWLDGCQTGVETIPAVSQTSD</sequence>
<proteinExistence type="predicted"/>
<comment type="caution">
    <text evidence="1">The sequence shown here is derived from an EMBL/GenBank/DDBJ whole genome shotgun (WGS) entry which is preliminary data.</text>
</comment>
<reference evidence="1" key="1">
    <citation type="submission" date="2023-08" db="EMBL/GenBank/DDBJ databases">
        <authorList>
            <person name="Chen Y."/>
            <person name="Shah S."/>
            <person name="Dougan E. K."/>
            <person name="Thang M."/>
            <person name="Chan C."/>
        </authorList>
    </citation>
    <scope>NUCLEOTIDE SEQUENCE</scope>
</reference>
<accession>A0AA36INE7</accession>
<name>A0AA36INE7_9DINO</name>
<organism evidence="1 2">
    <name type="scientific">Effrenium voratum</name>
    <dbReference type="NCBI Taxonomy" id="2562239"/>
    <lineage>
        <taxon>Eukaryota</taxon>
        <taxon>Sar</taxon>
        <taxon>Alveolata</taxon>
        <taxon>Dinophyceae</taxon>
        <taxon>Suessiales</taxon>
        <taxon>Symbiodiniaceae</taxon>
        <taxon>Effrenium</taxon>
    </lineage>
</organism>
<dbReference type="AlphaFoldDB" id="A0AA36INE7"/>
<evidence type="ECO:0000313" key="2">
    <source>
        <dbReference type="Proteomes" id="UP001178507"/>
    </source>
</evidence>